<feature type="compositionally biased region" description="Polar residues" evidence="1">
    <location>
        <begin position="223"/>
        <end position="236"/>
    </location>
</feature>
<proteinExistence type="predicted"/>
<name>A0AAW1REE5_9CHLO</name>
<keyword evidence="3" id="KW-1185">Reference proteome</keyword>
<reference evidence="2 3" key="1">
    <citation type="journal article" date="2024" name="Nat. Commun.">
        <title>Phylogenomics reveals the evolutionary origins of lichenization in chlorophyte algae.</title>
        <authorList>
            <person name="Puginier C."/>
            <person name="Libourel C."/>
            <person name="Otte J."/>
            <person name="Skaloud P."/>
            <person name="Haon M."/>
            <person name="Grisel S."/>
            <person name="Petersen M."/>
            <person name="Berrin J.G."/>
            <person name="Delaux P.M."/>
            <person name="Dal Grande F."/>
            <person name="Keller J."/>
        </authorList>
    </citation>
    <scope>NUCLEOTIDE SEQUENCE [LARGE SCALE GENOMIC DNA]</scope>
    <source>
        <strain evidence="2 3">SAG 2145</strain>
    </source>
</reference>
<evidence type="ECO:0000313" key="2">
    <source>
        <dbReference type="EMBL" id="KAK9831815.1"/>
    </source>
</evidence>
<protein>
    <submittedName>
        <fullName evidence="2">Uncharacterized protein</fullName>
    </submittedName>
</protein>
<organism evidence="2 3">
    <name type="scientific">Apatococcus lobatus</name>
    <dbReference type="NCBI Taxonomy" id="904363"/>
    <lineage>
        <taxon>Eukaryota</taxon>
        <taxon>Viridiplantae</taxon>
        <taxon>Chlorophyta</taxon>
        <taxon>core chlorophytes</taxon>
        <taxon>Trebouxiophyceae</taxon>
        <taxon>Chlorellales</taxon>
        <taxon>Chlorellaceae</taxon>
        <taxon>Apatococcus</taxon>
    </lineage>
</organism>
<feature type="compositionally biased region" description="Polar residues" evidence="1">
    <location>
        <begin position="79"/>
        <end position="91"/>
    </location>
</feature>
<sequence length="244" mass="26447">MTTRASLARGQGQQHFEGRVRKWEKRLTPATPGAVHGLWLLKWQAADEASAEERSRARYPHLIPVEQPVQLKAARTSGKRSQTQALDTRSIQAARPAPAITEPPPKRIRFQDAAGQAAPDTSVALPRAVGADHAVLKEHGTSPEHAMPLQGHERHDTQALQGLAHPKVSISDVSNIQPSSDLPVSQSLDTANGVTSSAADDSLEGQHSWPPQSMLPPDDRKTVSNSLSRPQQQQQHGDADKAMM</sequence>
<dbReference type="AlphaFoldDB" id="A0AAW1REE5"/>
<gene>
    <name evidence="2" type="ORF">WJX74_010481</name>
</gene>
<comment type="caution">
    <text evidence="2">The sequence shown here is derived from an EMBL/GenBank/DDBJ whole genome shotgun (WGS) entry which is preliminary data.</text>
</comment>
<dbReference type="EMBL" id="JALJOS010000013">
    <property type="protein sequence ID" value="KAK9831815.1"/>
    <property type="molecule type" value="Genomic_DNA"/>
</dbReference>
<evidence type="ECO:0000256" key="1">
    <source>
        <dbReference type="SAM" id="MobiDB-lite"/>
    </source>
</evidence>
<feature type="compositionally biased region" description="Polar residues" evidence="1">
    <location>
        <begin position="173"/>
        <end position="199"/>
    </location>
</feature>
<feature type="region of interest" description="Disordered" evidence="1">
    <location>
        <begin position="173"/>
        <end position="244"/>
    </location>
</feature>
<feature type="region of interest" description="Disordered" evidence="1">
    <location>
        <begin position="70"/>
        <end position="105"/>
    </location>
</feature>
<accession>A0AAW1REE5</accession>
<dbReference type="Proteomes" id="UP001438707">
    <property type="component" value="Unassembled WGS sequence"/>
</dbReference>
<evidence type="ECO:0000313" key="3">
    <source>
        <dbReference type="Proteomes" id="UP001438707"/>
    </source>
</evidence>